<dbReference type="InterPro" id="IPR058625">
    <property type="entry name" value="MdtA-like_BSH"/>
</dbReference>
<dbReference type="Gene3D" id="2.40.50.100">
    <property type="match status" value="1"/>
</dbReference>
<dbReference type="EMBL" id="JAINZW010000008">
    <property type="protein sequence ID" value="MBZ4040599.1"/>
    <property type="molecule type" value="Genomic_DNA"/>
</dbReference>
<keyword evidence="3" id="KW-0813">Transport</keyword>
<dbReference type="InterPro" id="IPR006143">
    <property type="entry name" value="RND_pump_MFP"/>
</dbReference>
<reference evidence="8 9" key="1">
    <citation type="submission" date="2021-09" db="EMBL/GenBank/DDBJ databases">
        <title>Lysobacter sp. 13A isolated from the river sediment.</title>
        <authorList>
            <person name="Liu H."/>
            <person name="Li S."/>
            <person name="Mao S."/>
        </authorList>
    </citation>
    <scope>NUCLEOTIDE SEQUENCE [LARGE SCALE GENOMIC DNA]</scope>
    <source>
        <strain evidence="8 9">13A</strain>
    </source>
</reference>
<feature type="domain" description="Multidrug resistance protein MdtA-like C-terminal permuted SH3" evidence="7">
    <location>
        <begin position="277"/>
        <end position="333"/>
    </location>
</feature>
<dbReference type="Proteomes" id="UP001430954">
    <property type="component" value="Unassembled WGS sequence"/>
</dbReference>
<dbReference type="PANTHER" id="PTHR30469:SF15">
    <property type="entry name" value="HLYD FAMILY OF SECRETION PROTEINS"/>
    <property type="match status" value="1"/>
</dbReference>
<dbReference type="Pfam" id="PF25876">
    <property type="entry name" value="HH_MFP_RND"/>
    <property type="match status" value="1"/>
</dbReference>
<comment type="caution">
    <text evidence="8">The sequence shown here is derived from an EMBL/GenBank/DDBJ whole genome shotgun (WGS) entry which is preliminary data.</text>
</comment>
<dbReference type="InterPro" id="IPR058627">
    <property type="entry name" value="MdtA-like_C"/>
</dbReference>
<keyword evidence="9" id="KW-1185">Reference proteome</keyword>
<evidence type="ECO:0000256" key="1">
    <source>
        <dbReference type="ARBA" id="ARBA00004196"/>
    </source>
</evidence>
<dbReference type="Gene3D" id="2.40.420.20">
    <property type="match status" value="1"/>
</dbReference>
<evidence type="ECO:0000259" key="5">
    <source>
        <dbReference type="Pfam" id="PF25917"/>
    </source>
</evidence>
<evidence type="ECO:0000259" key="4">
    <source>
        <dbReference type="Pfam" id="PF25876"/>
    </source>
</evidence>
<dbReference type="RefSeq" id="WP_223677051.1">
    <property type="nucleotide sequence ID" value="NZ_JAINZW010000008.1"/>
</dbReference>
<dbReference type="Pfam" id="PF25967">
    <property type="entry name" value="RND-MFP_C"/>
    <property type="match status" value="1"/>
</dbReference>
<dbReference type="InterPro" id="IPR058792">
    <property type="entry name" value="Beta-barrel_RND_2"/>
</dbReference>
<protein>
    <submittedName>
        <fullName evidence="8">Efflux RND transporter periplasmic adaptor subunit</fullName>
    </submittedName>
</protein>
<comment type="similarity">
    <text evidence="2">Belongs to the membrane fusion protein (MFP) (TC 8.A.1) family.</text>
</comment>
<gene>
    <name evidence="8" type="ORF">K6753_13760</name>
</gene>
<feature type="domain" description="CusB-like beta-barrel" evidence="6">
    <location>
        <begin position="198"/>
        <end position="270"/>
    </location>
</feature>
<evidence type="ECO:0000256" key="2">
    <source>
        <dbReference type="ARBA" id="ARBA00009477"/>
    </source>
</evidence>
<proteinExistence type="inferred from homology"/>
<dbReference type="Gene3D" id="2.40.30.170">
    <property type="match status" value="1"/>
</dbReference>
<organism evidence="8 9">
    <name type="scientific">Novilysobacter selenitireducens</name>
    <dbReference type="NCBI Taxonomy" id="2872639"/>
    <lineage>
        <taxon>Bacteria</taxon>
        <taxon>Pseudomonadati</taxon>
        <taxon>Pseudomonadota</taxon>
        <taxon>Gammaproteobacteria</taxon>
        <taxon>Lysobacterales</taxon>
        <taxon>Lysobacteraceae</taxon>
        <taxon>Novilysobacter</taxon>
    </lineage>
</organism>
<evidence type="ECO:0000259" key="7">
    <source>
        <dbReference type="Pfam" id="PF25967"/>
    </source>
</evidence>
<dbReference type="Gene3D" id="1.10.287.470">
    <property type="entry name" value="Helix hairpin bin"/>
    <property type="match status" value="1"/>
</dbReference>
<evidence type="ECO:0000313" key="8">
    <source>
        <dbReference type="EMBL" id="MBZ4040599.1"/>
    </source>
</evidence>
<dbReference type="Pfam" id="PF25954">
    <property type="entry name" value="Beta-barrel_RND_2"/>
    <property type="match status" value="1"/>
</dbReference>
<dbReference type="PANTHER" id="PTHR30469">
    <property type="entry name" value="MULTIDRUG RESISTANCE PROTEIN MDTA"/>
    <property type="match status" value="1"/>
</dbReference>
<evidence type="ECO:0000313" key="9">
    <source>
        <dbReference type="Proteomes" id="UP001430954"/>
    </source>
</evidence>
<comment type="subcellular location">
    <subcellularLocation>
        <location evidence="1">Cell envelope</location>
    </subcellularLocation>
</comment>
<dbReference type="SUPFAM" id="SSF111369">
    <property type="entry name" value="HlyD-like secretion proteins"/>
    <property type="match status" value="1"/>
</dbReference>
<evidence type="ECO:0000256" key="3">
    <source>
        <dbReference type="ARBA" id="ARBA00022448"/>
    </source>
</evidence>
<dbReference type="InterPro" id="IPR058624">
    <property type="entry name" value="MdtA-like_HH"/>
</dbReference>
<sequence length="354" mass="36492">MPLLTLALLAACTGGDAAPEQVRPVLVARPQPATAAATAFAGDVRAREESALSFRVGGKLVERSVDVGDRVRAGDVLARLDPGDLQAQSRAAQAQLAAAEAELGRARADQARYAQLGEGQLVSRSTIDAQNAAAMAAQGQVNAARANLDVARNQAAYTRLTAPADGVIAARQAEAGQVVAAGQAVFTLAADGPREVLFAVPEGAIEEINVGDPVQVSLWSDEARRLPGRIREIAPAADPASRTFAARATVDAPPEALDLGQSARVFLAGAGNGRLSVPLSALVREGGTASVFVVDAKDATLQLRPVRIGPYGADRVVVTDGLAATDWVVTAGGHLLRAGQKVAPVDRDNRPVRP</sequence>
<accession>A0ABS7T9P1</accession>
<name>A0ABS7T9P1_9GAMM</name>
<dbReference type="NCBIfam" id="TIGR01730">
    <property type="entry name" value="RND_mfp"/>
    <property type="match status" value="1"/>
</dbReference>
<feature type="domain" description="Multidrug resistance protein MdtA-like barrel-sandwich hybrid" evidence="5">
    <location>
        <begin position="55"/>
        <end position="186"/>
    </location>
</feature>
<evidence type="ECO:0000259" key="6">
    <source>
        <dbReference type="Pfam" id="PF25954"/>
    </source>
</evidence>
<dbReference type="Pfam" id="PF25917">
    <property type="entry name" value="BSH_RND"/>
    <property type="match status" value="1"/>
</dbReference>
<feature type="domain" description="Multidrug resistance protein MdtA-like alpha-helical hairpin" evidence="4">
    <location>
        <begin position="90"/>
        <end position="158"/>
    </location>
</feature>